<dbReference type="GO" id="GO:0043164">
    <property type="term" value="P:Gram-negative-bacterium-type cell wall biogenesis"/>
    <property type="evidence" value="ECO:0007669"/>
    <property type="project" value="TreeGrafter"/>
</dbReference>
<dbReference type="InterPro" id="IPR003848">
    <property type="entry name" value="DUF218"/>
</dbReference>
<feature type="domain" description="DUF218" evidence="2">
    <location>
        <begin position="95"/>
        <end position="266"/>
    </location>
</feature>
<proteinExistence type="predicted"/>
<gene>
    <name evidence="3" type="ORF">EVJ48_07755</name>
</gene>
<keyword evidence="1" id="KW-0812">Transmembrane</keyword>
<feature type="transmembrane region" description="Helical" evidence="1">
    <location>
        <begin position="12"/>
        <end position="32"/>
    </location>
</feature>
<dbReference type="GO" id="GO:0005886">
    <property type="term" value="C:plasma membrane"/>
    <property type="evidence" value="ECO:0007669"/>
    <property type="project" value="TreeGrafter"/>
</dbReference>
<dbReference type="PANTHER" id="PTHR30336">
    <property type="entry name" value="INNER MEMBRANE PROTEIN, PROBABLE PERMEASE"/>
    <property type="match status" value="1"/>
</dbReference>
<organism evidence="3 4">
    <name type="scientific">Candidatus Acidulodesulfobacterium acidiphilum</name>
    <dbReference type="NCBI Taxonomy" id="2597224"/>
    <lineage>
        <taxon>Bacteria</taxon>
        <taxon>Deltaproteobacteria</taxon>
        <taxon>Candidatus Acidulodesulfobacterales</taxon>
        <taxon>Candidatus Acidulodesulfobacterium</taxon>
    </lineage>
</organism>
<evidence type="ECO:0000259" key="2">
    <source>
        <dbReference type="Pfam" id="PF02698"/>
    </source>
</evidence>
<evidence type="ECO:0000313" key="4">
    <source>
        <dbReference type="Proteomes" id="UP000322454"/>
    </source>
</evidence>
<dbReference type="Gene3D" id="3.40.50.620">
    <property type="entry name" value="HUPs"/>
    <property type="match status" value="1"/>
</dbReference>
<comment type="caution">
    <text evidence="3">The sequence shown here is derived from an EMBL/GenBank/DDBJ whole genome shotgun (WGS) entry which is preliminary data.</text>
</comment>
<dbReference type="InterPro" id="IPR014729">
    <property type="entry name" value="Rossmann-like_a/b/a_fold"/>
</dbReference>
<protein>
    <submittedName>
        <fullName evidence="3">YdcF family protein</fullName>
    </submittedName>
</protein>
<dbReference type="Proteomes" id="UP000322454">
    <property type="component" value="Unassembled WGS sequence"/>
</dbReference>
<evidence type="ECO:0000313" key="3">
    <source>
        <dbReference type="EMBL" id="RZV38117.1"/>
    </source>
</evidence>
<dbReference type="PANTHER" id="PTHR30336:SF4">
    <property type="entry name" value="ENVELOPE BIOGENESIS FACTOR ELYC"/>
    <property type="match status" value="1"/>
</dbReference>
<keyword evidence="1" id="KW-0472">Membrane</keyword>
<feature type="transmembrane region" description="Helical" evidence="1">
    <location>
        <begin position="44"/>
        <end position="65"/>
    </location>
</feature>
<dbReference type="Pfam" id="PF02698">
    <property type="entry name" value="DUF218"/>
    <property type="match status" value="1"/>
</dbReference>
<reference evidence="3 4" key="1">
    <citation type="submission" date="2019-01" db="EMBL/GenBank/DDBJ databases">
        <title>Insights into ecological role of a new deltaproteobacterial order Candidatus Sinidesulfobacterales (Sva0485) by metagenomics and metatranscriptomics.</title>
        <authorList>
            <person name="Tan S."/>
            <person name="Liu J."/>
            <person name="Fang Y."/>
            <person name="Hedlund B."/>
            <person name="Lian Z.-H."/>
            <person name="Huang L.-Y."/>
            <person name="Li J.-T."/>
            <person name="Huang L.-N."/>
            <person name="Li W.-J."/>
            <person name="Jiang H.-C."/>
            <person name="Dong H.-L."/>
            <person name="Shu W.-S."/>
        </authorList>
    </citation>
    <scope>NUCLEOTIDE SEQUENCE [LARGE SCALE GENOMIC DNA]</scope>
    <source>
        <strain evidence="3">AP4</strain>
    </source>
</reference>
<dbReference type="AlphaFoldDB" id="A0A520XA59"/>
<dbReference type="CDD" id="cd06259">
    <property type="entry name" value="YdcF-like"/>
    <property type="match status" value="1"/>
</dbReference>
<sequence>MFFIKKLIESILFPPGIIIFAFLLLTLLSFAISKRKNIKPAESAGRIFLLIPLISLISATCIYLLSIQPVSNMLLIPLETSYPVPSSKIIKKPSAIVVLSSGAYNRHTLGGDTFNRLYEGFKLYKKYHVPIIVSGGRATSTFSLAKAMKNVLVSIGVGKRYVITEDKSDDTYQNARYVLKICEKKDFKRIILVTSAYHMPRAMLLFNWVKHIKKNKNKTNRFKTIKIKIIPYPADFKTDMHYNIYGYFPQLGYLLTSSEALHEYIGYVYYYIKEKM</sequence>
<evidence type="ECO:0000256" key="1">
    <source>
        <dbReference type="SAM" id="Phobius"/>
    </source>
</evidence>
<dbReference type="InterPro" id="IPR051599">
    <property type="entry name" value="Cell_Envelope_Assoc"/>
</dbReference>
<accession>A0A520XA59</accession>
<dbReference type="EMBL" id="SHMQ01000024">
    <property type="protein sequence ID" value="RZV38117.1"/>
    <property type="molecule type" value="Genomic_DNA"/>
</dbReference>
<name>A0A520XA59_9DELT</name>
<dbReference type="GO" id="GO:0000270">
    <property type="term" value="P:peptidoglycan metabolic process"/>
    <property type="evidence" value="ECO:0007669"/>
    <property type="project" value="TreeGrafter"/>
</dbReference>
<keyword evidence="1" id="KW-1133">Transmembrane helix</keyword>